<dbReference type="Gene3D" id="3.30.300.30">
    <property type="match status" value="1"/>
</dbReference>
<dbReference type="STRING" id="112413.SAMN05421854_106238"/>
<evidence type="ECO:0000256" key="1">
    <source>
        <dbReference type="ARBA" id="ARBA00006432"/>
    </source>
</evidence>
<feature type="domain" description="AMP-dependent synthetase/ligase" evidence="2">
    <location>
        <begin position="37"/>
        <end position="401"/>
    </location>
</feature>
<dbReference type="InterPro" id="IPR020845">
    <property type="entry name" value="AMP-binding_CS"/>
</dbReference>
<reference evidence="3 4" key="1">
    <citation type="submission" date="2016-10" db="EMBL/GenBank/DDBJ databases">
        <authorList>
            <person name="de Groot N.N."/>
        </authorList>
    </citation>
    <scope>NUCLEOTIDE SEQUENCE [LARGE SCALE GENOMIC DNA]</scope>
    <source>
        <strain evidence="3 4">DSM 44637</strain>
    </source>
</reference>
<accession>A0A1I5S9L1</accession>
<dbReference type="InterPro" id="IPR045851">
    <property type="entry name" value="AMP-bd_C_sf"/>
</dbReference>
<dbReference type="InterPro" id="IPR000873">
    <property type="entry name" value="AMP-dep_synth/lig_dom"/>
</dbReference>
<dbReference type="Proteomes" id="UP000199137">
    <property type="component" value="Unassembled WGS sequence"/>
</dbReference>
<evidence type="ECO:0000313" key="4">
    <source>
        <dbReference type="Proteomes" id="UP000199137"/>
    </source>
</evidence>
<dbReference type="Pfam" id="PF00501">
    <property type="entry name" value="AMP-binding"/>
    <property type="match status" value="1"/>
</dbReference>
<dbReference type="GO" id="GO:0070566">
    <property type="term" value="F:adenylyltransferase activity"/>
    <property type="evidence" value="ECO:0007669"/>
    <property type="project" value="TreeGrafter"/>
</dbReference>
<gene>
    <name evidence="3" type="ORF">SAMN05421854_106238</name>
</gene>
<keyword evidence="3" id="KW-0436">Ligase</keyword>
<comment type="similarity">
    <text evidence="1">Belongs to the ATP-dependent AMP-binding enzyme family.</text>
</comment>
<organism evidence="3 4">
    <name type="scientific">Amycolatopsis rubida</name>
    <dbReference type="NCBI Taxonomy" id="112413"/>
    <lineage>
        <taxon>Bacteria</taxon>
        <taxon>Bacillati</taxon>
        <taxon>Actinomycetota</taxon>
        <taxon>Actinomycetes</taxon>
        <taxon>Pseudonocardiales</taxon>
        <taxon>Pseudonocardiaceae</taxon>
        <taxon>Amycolatopsis</taxon>
    </lineage>
</organism>
<name>A0A1I5S9L1_9PSEU</name>
<sequence>MRDDCRMDAPRTDRLALLRWLWEPRPDTGIRFAGDEQEWSRWDYPRLAAGAHARAAELLERGAARGDVVLVVEPTGPGFLTGYFGAMLAGAVPAPASPPLFGQDLAQWRTLLASLTGTARPRFVCTAPGFAETVRQAVGPEPVLLEEAPGGGPVPPVPAADLAMLQFTSGSSGSPRGVRVPFPALTANVRAIREWLAMGPDDPTASWLPMHHDMGLIGCLLTPVTHQTDLWLCSPQQFLRRPSRYLRCFGESGARLTAMPTFGLEHILRRVRPAELSGCDFSEWRAVIVGAERVAEPTLRAFADLLAPYGFAPESLLPAYGLAEATLAVTGSRLDERWTTRSIAPAGPGQAAGGEAATLVGCGRPLAGVSVTVLDSGGDPLPEDRVGEIAVAGPSVADGYHAGAVAQTTRFGRGAVRTGDAGFLSGGQLYVLGRMGDSMKVRGKPVFAEDLEAALEAHGLPRRQQAVLLGVVDGAQVAVVVAEHADPALLDLARTDLARLAEGAELIMLSAATGTIPRTTSGKPRRRELWRRFADGNLPREGAGRLQGG</sequence>
<dbReference type="InterPro" id="IPR042099">
    <property type="entry name" value="ANL_N_sf"/>
</dbReference>
<evidence type="ECO:0000259" key="2">
    <source>
        <dbReference type="Pfam" id="PF00501"/>
    </source>
</evidence>
<dbReference type="PANTHER" id="PTHR22754">
    <property type="entry name" value="DISCO-INTERACTING PROTEIN 2 DIP2 -RELATED"/>
    <property type="match status" value="1"/>
</dbReference>
<protein>
    <submittedName>
        <fullName evidence="3">Acyl-CoA synthetase (AMP-forming)/AMP-acid ligase II</fullName>
    </submittedName>
</protein>
<dbReference type="Gene3D" id="3.40.50.12780">
    <property type="entry name" value="N-terminal domain of ligase-like"/>
    <property type="match status" value="1"/>
</dbReference>
<dbReference type="EMBL" id="FOWC01000006">
    <property type="protein sequence ID" value="SFP67247.1"/>
    <property type="molecule type" value="Genomic_DNA"/>
</dbReference>
<dbReference type="AlphaFoldDB" id="A0A1I5S9L1"/>
<evidence type="ECO:0000313" key="3">
    <source>
        <dbReference type="EMBL" id="SFP67247.1"/>
    </source>
</evidence>
<proteinExistence type="inferred from homology"/>
<dbReference type="GO" id="GO:0016874">
    <property type="term" value="F:ligase activity"/>
    <property type="evidence" value="ECO:0007669"/>
    <property type="project" value="UniProtKB-KW"/>
</dbReference>
<dbReference type="GO" id="GO:0006633">
    <property type="term" value="P:fatty acid biosynthetic process"/>
    <property type="evidence" value="ECO:0007669"/>
    <property type="project" value="TreeGrafter"/>
</dbReference>
<dbReference type="GO" id="GO:0005886">
    <property type="term" value="C:plasma membrane"/>
    <property type="evidence" value="ECO:0007669"/>
    <property type="project" value="TreeGrafter"/>
</dbReference>
<dbReference type="SUPFAM" id="SSF56801">
    <property type="entry name" value="Acetyl-CoA synthetase-like"/>
    <property type="match status" value="1"/>
</dbReference>
<dbReference type="PANTHER" id="PTHR22754:SF32">
    <property type="entry name" value="DISCO-INTERACTING PROTEIN 2"/>
    <property type="match status" value="1"/>
</dbReference>
<dbReference type="PROSITE" id="PS00455">
    <property type="entry name" value="AMP_BINDING"/>
    <property type="match status" value="1"/>
</dbReference>